<evidence type="ECO:0000256" key="1">
    <source>
        <dbReference type="ARBA" id="ARBA00004141"/>
    </source>
</evidence>
<dbReference type="EMBL" id="JABEYC010000617">
    <property type="protein sequence ID" value="KAF4975677.1"/>
    <property type="molecule type" value="Genomic_DNA"/>
</dbReference>
<dbReference type="InterPro" id="IPR049326">
    <property type="entry name" value="Rhodopsin_dom_fungi"/>
</dbReference>
<dbReference type="GO" id="GO:0016020">
    <property type="term" value="C:membrane"/>
    <property type="evidence" value="ECO:0007669"/>
    <property type="project" value="UniProtKB-SubCell"/>
</dbReference>
<dbReference type="InterPro" id="IPR052337">
    <property type="entry name" value="SAT4-like"/>
</dbReference>
<proteinExistence type="inferred from homology"/>
<feature type="transmembrane region" description="Helical" evidence="6">
    <location>
        <begin position="205"/>
        <end position="226"/>
    </location>
</feature>
<feature type="transmembrane region" description="Helical" evidence="6">
    <location>
        <begin position="238"/>
        <end position="258"/>
    </location>
</feature>
<evidence type="ECO:0000256" key="3">
    <source>
        <dbReference type="ARBA" id="ARBA00022989"/>
    </source>
</evidence>
<keyword evidence="9" id="KW-1185">Reference proteome</keyword>
<dbReference type="AlphaFoldDB" id="A0A8H4UFH3"/>
<sequence>MAGVAKEAVVPIEAVLLGVATILVLARLFLRTIRQHQNLTISDWFLVASLLDAAALFGTDAAAYNLGGMDEYDPNAPERSLEDQITLMKVSFAGNYFYDTGLYFPKLALLALYFKLIPKTSPTLRKALYGVSALTAAFMITTCFLDTFWCGSEVSLNWQLNSSCSTFESKAVFRIDWGMNFVSDVLVFALPFPLLVGLQVSRRYMVGLVAIFASGLITVGANISRFATVEAIHAWTNVYVLSMTEIVAAIVVVSLPALKSLLRGFGLHSSKQGTTQTGSGFNKHSAVAATPSRFNKLSSGRDNRELFASTARVAVVAEEDSGSEVELTNLQGIYKSARISVTYQRREDMTDKGWGGERL</sequence>
<dbReference type="PANTHER" id="PTHR33048">
    <property type="entry name" value="PTH11-LIKE INTEGRAL MEMBRANE PROTEIN (AFU_ORTHOLOGUE AFUA_5G11245)"/>
    <property type="match status" value="1"/>
</dbReference>
<evidence type="ECO:0000256" key="5">
    <source>
        <dbReference type="ARBA" id="ARBA00038359"/>
    </source>
</evidence>
<comment type="subcellular location">
    <subcellularLocation>
        <location evidence="1">Membrane</location>
        <topology evidence="1">Multi-pass membrane protein</topology>
    </subcellularLocation>
</comment>
<dbReference type="PANTHER" id="PTHR33048:SF92">
    <property type="entry name" value="INTEGRAL MEMBRANE PROTEIN"/>
    <property type="match status" value="1"/>
</dbReference>
<organism evidence="8 9">
    <name type="scientific">Fusarium zealandicum</name>
    <dbReference type="NCBI Taxonomy" id="1053134"/>
    <lineage>
        <taxon>Eukaryota</taxon>
        <taxon>Fungi</taxon>
        <taxon>Dikarya</taxon>
        <taxon>Ascomycota</taxon>
        <taxon>Pezizomycotina</taxon>
        <taxon>Sordariomycetes</taxon>
        <taxon>Hypocreomycetidae</taxon>
        <taxon>Hypocreales</taxon>
        <taxon>Nectriaceae</taxon>
        <taxon>Fusarium</taxon>
        <taxon>Fusarium staphyleae species complex</taxon>
    </lineage>
</organism>
<evidence type="ECO:0000313" key="9">
    <source>
        <dbReference type="Proteomes" id="UP000635477"/>
    </source>
</evidence>
<evidence type="ECO:0000256" key="6">
    <source>
        <dbReference type="SAM" id="Phobius"/>
    </source>
</evidence>
<keyword evidence="3 6" id="KW-1133">Transmembrane helix</keyword>
<comment type="similarity">
    <text evidence="5">Belongs to the SAT4 family.</text>
</comment>
<dbReference type="Pfam" id="PF20684">
    <property type="entry name" value="Fung_rhodopsin"/>
    <property type="match status" value="1"/>
</dbReference>
<comment type="caution">
    <text evidence="8">The sequence shown here is derived from an EMBL/GenBank/DDBJ whole genome shotgun (WGS) entry which is preliminary data.</text>
</comment>
<evidence type="ECO:0000259" key="7">
    <source>
        <dbReference type="Pfam" id="PF20684"/>
    </source>
</evidence>
<reference evidence="8" key="2">
    <citation type="submission" date="2020-05" db="EMBL/GenBank/DDBJ databases">
        <authorList>
            <person name="Kim H.-S."/>
            <person name="Proctor R.H."/>
            <person name="Brown D.W."/>
        </authorList>
    </citation>
    <scope>NUCLEOTIDE SEQUENCE</scope>
    <source>
        <strain evidence="8">NRRL 22465</strain>
    </source>
</reference>
<accession>A0A8H4UFH3</accession>
<evidence type="ECO:0000313" key="8">
    <source>
        <dbReference type="EMBL" id="KAF4975677.1"/>
    </source>
</evidence>
<feature type="transmembrane region" description="Helical" evidence="6">
    <location>
        <begin position="96"/>
        <end position="116"/>
    </location>
</feature>
<dbReference type="OrthoDB" id="444631at2759"/>
<reference evidence="8" key="1">
    <citation type="journal article" date="2020" name="BMC Genomics">
        <title>Correction to: Identification and distribution of gene clusters required for synthesis of sphingolipid metabolism inhibitors in diverse species of the filamentous fungus Fusarium.</title>
        <authorList>
            <person name="Kim H.S."/>
            <person name="Lohmar J.M."/>
            <person name="Busman M."/>
            <person name="Brown D.W."/>
            <person name="Naumann T.A."/>
            <person name="Divon H.H."/>
            <person name="Lysoe E."/>
            <person name="Uhlig S."/>
            <person name="Proctor R.H."/>
        </authorList>
    </citation>
    <scope>NUCLEOTIDE SEQUENCE</scope>
    <source>
        <strain evidence="8">NRRL 22465</strain>
    </source>
</reference>
<feature type="domain" description="Rhodopsin" evidence="7">
    <location>
        <begin position="26"/>
        <end position="263"/>
    </location>
</feature>
<feature type="transmembrane region" description="Helical" evidence="6">
    <location>
        <begin position="12"/>
        <end position="30"/>
    </location>
</feature>
<keyword evidence="4 6" id="KW-0472">Membrane</keyword>
<feature type="transmembrane region" description="Helical" evidence="6">
    <location>
        <begin position="128"/>
        <end position="149"/>
    </location>
</feature>
<dbReference type="Proteomes" id="UP000635477">
    <property type="component" value="Unassembled WGS sequence"/>
</dbReference>
<gene>
    <name evidence="8" type="ORF">FZEAL_7567</name>
</gene>
<keyword evidence="2 6" id="KW-0812">Transmembrane</keyword>
<evidence type="ECO:0000256" key="2">
    <source>
        <dbReference type="ARBA" id="ARBA00022692"/>
    </source>
</evidence>
<name>A0A8H4UFH3_9HYPO</name>
<feature type="transmembrane region" description="Helical" evidence="6">
    <location>
        <begin position="42"/>
        <end position="64"/>
    </location>
</feature>
<feature type="transmembrane region" description="Helical" evidence="6">
    <location>
        <begin position="177"/>
        <end position="198"/>
    </location>
</feature>
<protein>
    <recommendedName>
        <fullName evidence="7">Rhodopsin domain-containing protein</fullName>
    </recommendedName>
</protein>
<evidence type="ECO:0000256" key="4">
    <source>
        <dbReference type="ARBA" id="ARBA00023136"/>
    </source>
</evidence>